<dbReference type="CDD" id="cd00448">
    <property type="entry name" value="YjgF_YER057c_UK114_family"/>
    <property type="match status" value="1"/>
</dbReference>
<sequence length="131" mass="14332">MTSNGKTYNHGVPWEEAFGVTQGHRADGTIYVSGQFSHDMNGEFVGEGNFETQVRQTLENLDRVLTGFGATKANLAELVCYLTNPKEDFEAFVALYKEYVGPHRPAATLLGVSGLAFPQQLVEIRAVAHAL</sequence>
<dbReference type="EMBL" id="QMBP01000012">
    <property type="protein sequence ID" value="RAZ88493.1"/>
    <property type="molecule type" value="Genomic_DNA"/>
</dbReference>
<dbReference type="GO" id="GO:0005829">
    <property type="term" value="C:cytosol"/>
    <property type="evidence" value="ECO:0007669"/>
    <property type="project" value="TreeGrafter"/>
</dbReference>
<proteinExistence type="inferred from homology"/>
<dbReference type="PANTHER" id="PTHR11803:SF58">
    <property type="entry name" value="PROTEIN HMF1-RELATED"/>
    <property type="match status" value="1"/>
</dbReference>
<comment type="caution">
    <text evidence="2">The sequence shown here is derived from an EMBL/GenBank/DDBJ whole genome shotgun (WGS) entry which is preliminary data.</text>
</comment>
<dbReference type="Pfam" id="PF01042">
    <property type="entry name" value="Ribonuc_L-PSP"/>
    <property type="match status" value="1"/>
</dbReference>
<keyword evidence="3" id="KW-1185">Reference proteome</keyword>
<protein>
    <submittedName>
        <fullName evidence="2">RidA family protein</fullName>
    </submittedName>
</protein>
<comment type="similarity">
    <text evidence="1">Belongs to the RutC family.</text>
</comment>
<dbReference type="InterPro" id="IPR006175">
    <property type="entry name" value="YjgF/YER057c/UK114"/>
</dbReference>
<evidence type="ECO:0000313" key="2">
    <source>
        <dbReference type="EMBL" id="RAZ88493.1"/>
    </source>
</evidence>
<dbReference type="InterPro" id="IPR035959">
    <property type="entry name" value="RutC-like_sf"/>
</dbReference>
<name>A0A330HJS0_9HYPH</name>
<accession>A0A330HJS0</accession>
<dbReference type="SUPFAM" id="SSF55298">
    <property type="entry name" value="YjgF-like"/>
    <property type="match status" value="1"/>
</dbReference>
<dbReference type="PANTHER" id="PTHR11803">
    <property type="entry name" value="2-IMINOBUTANOATE/2-IMINOPROPANOATE DEAMINASE RIDA"/>
    <property type="match status" value="1"/>
</dbReference>
<reference evidence="2 3" key="1">
    <citation type="submission" date="2018-07" db="EMBL/GenBank/DDBJ databases">
        <title>Diversity of Mesorhizobium strains in Brazil.</title>
        <authorList>
            <person name="Helene L.C.F."/>
            <person name="Dall'Agnol R."/>
            <person name="Delamuta J.R.M."/>
            <person name="Hungria M."/>
        </authorList>
    </citation>
    <scope>NUCLEOTIDE SEQUENCE [LARGE SCALE GENOMIC DNA]</scope>
    <source>
        <strain evidence="2 3">AC99b</strain>
    </source>
</reference>
<gene>
    <name evidence="2" type="ORF">DPM33_23500</name>
</gene>
<dbReference type="AlphaFoldDB" id="A0A330HJS0"/>
<dbReference type="Gene3D" id="3.30.1330.40">
    <property type="entry name" value="RutC-like"/>
    <property type="match status" value="1"/>
</dbReference>
<evidence type="ECO:0000256" key="1">
    <source>
        <dbReference type="ARBA" id="ARBA00010552"/>
    </source>
</evidence>
<evidence type="ECO:0000313" key="3">
    <source>
        <dbReference type="Proteomes" id="UP000251558"/>
    </source>
</evidence>
<organism evidence="2 3">
    <name type="scientific">Mesorhizobium hawassense</name>
    <dbReference type="NCBI Taxonomy" id="1209954"/>
    <lineage>
        <taxon>Bacteria</taxon>
        <taxon>Pseudomonadati</taxon>
        <taxon>Pseudomonadota</taxon>
        <taxon>Alphaproteobacteria</taxon>
        <taxon>Hyphomicrobiales</taxon>
        <taxon>Phyllobacteriaceae</taxon>
        <taxon>Mesorhizobium</taxon>
    </lineage>
</organism>
<dbReference type="Proteomes" id="UP000251558">
    <property type="component" value="Unassembled WGS sequence"/>
</dbReference>
<dbReference type="OrthoDB" id="9799840at2"/>
<dbReference type="GO" id="GO:0019239">
    <property type="term" value="F:deaminase activity"/>
    <property type="evidence" value="ECO:0007669"/>
    <property type="project" value="TreeGrafter"/>
</dbReference>